<evidence type="ECO:0000313" key="2">
    <source>
        <dbReference type="EMBL" id="ETX13134.1"/>
    </source>
</evidence>
<gene>
    <name evidence="2" type="ORF">OCH239_13225</name>
</gene>
<dbReference type="RefSeq" id="WP_037265871.1">
    <property type="nucleotide sequence ID" value="NZ_JALZ01000036.1"/>
</dbReference>
<evidence type="ECO:0000313" key="3">
    <source>
        <dbReference type="Proteomes" id="UP000022447"/>
    </source>
</evidence>
<organism evidence="2 3">
    <name type="scientific">Roseivivax halodurans JCM 10272</name>
    <dbReference type="NCBI Taxonomy" id="1449350"/>
    <lineage>
        <taxon>Bacteria</taxon>
        <taxon>Pseudomonadati</taxon>
        <taxon>Pseudomonadota</taxon>
        <taxon>Alphaproteobacteria</taxon>
        <taxon>Rhodobacterales</taxon>
        <taxon>Roseobacteraceae</taxon>
        <taxon>Roseivivax</taxon>
    </lineage>
</organism>
<keyword evidence="3" id="KW-1185">Reference proteome</keyword>
<feature type="transmembrane region" description="Helical" evidence="1">
    <location>
        <begin position="73"/>
        <end position="91"/>
    </location>
</feature>
<accession>X7EAL6</accession>
<comment type="caution">
    <text evidence="2">The sequence shown here is derived from an EMBL/GenBank/DDBJ whole genome shotgun (WGS) entry which is preliminary data.</text>
</comment>
<dbReference type="STRING" id="1449350.OCH239_13225"/>
<feature type="transmembrane region" description="Helical" evidence="1">
    <location>
        <begin position="234"/>
        <end position="256"/>
    </location>
</feature>
<dbReference type="OrthoDB" id="7738422at2"/>
<keyword evidence="1" id="KW-0812">Transmembrane</keyword>
<feature type="transmembrane region" description="Helical" evidence="1">
    <location>
        <begin position="12"/>
        <end position="30"/>
    </location>
</feature>
<reference evidence="2 3" key="1">
    <citation type="submission" date="2014-01" db="EMBL/GenBank/DDBJ databases">
        <title>Roseivivax halodurans JCM 10272 Genome Sequencing.</title>
        <authorList>
            <person name="Lai Q."/>
            <person name="Li G."/>
            <person name="Shao Z."/>
        </authorList>
    </citation>
    <scope>NUCLEOTIDE SEQUENCE [LARGE SCALE GENOMIC DNA]</scope>
    <source>
        <strain evidence="2 3">JCM 10272</strain>
    </source>
</reference>
<dbReference type="AlphaFoldDB" id="X7EAL6"/>
<dbReference type="EMBL" id="JALZ01000036">
    <property type="protein sequence ID" value="ETX13134.1"/>
    <property type="molecule type" value="Genomic_DNA"/>
</dbReference>
<dbReference type="PATRIC" id="fig|1449350.3.peg.3694"/>
<sequence length="277" mass="29496">MIHRTLGATLRAFLVASLVAMPAMVLPGISSDVTQMAALLALAGGILTLVEYMSTCPSLTEFRSAPPYNRLRFGALAIMVIVSTLIVRNVAYPSAAGEALASVGGVLGGALDFPFSPVSLILRDMPPDIRPRTMDVAKACAGSAFVVSIIVVVIFVAVVRVLNWPARRQAFNVWVNLPRFDPTAGGDVLLRLKRDAVINVSLGMVLSFLMPAAIRLATSLWGAVSLDGPLTLVWGIAAWAFLPASLMMRGVALMKIADLIEAERRRVYSQSGPLQPA</sequence>
<protein>
    <submittedName>
        <fullName evidence="2">Membrane protein</fullName>
    </submittedName>
</protein>
<keyword evidence="1" id="KW-0472">Membrane</keyword>
<evidence type="ECO:0000256" key="1">
    <source>
        <dbReference type="SAM" id="Phobius"/>
    </source>
</evidence>
<dbReference type="eggNOG" id="ENOG502Z7MC">
    <property type="taxonomic scope" value="Bacteria"/>
</dbReference>
<dbReference type="Proteomes" id="UP000022447">
    <property type="component" value="Unassembled WGS sequence"/>
</dbReference>
<keyword evidence="1" id="KW-1133">Transmembrane helix</keyword>
<name>X7EAL6_9RHOB</name>
<feature type="transmembrane region" description="Helical" evidence="1">
    <location>
        <begin position="136"/>
        <end position="159"/>
    </location>
</feature>
<proteinExistence type="predicted"/>
<feature type="transmembrane region" description="Helical" evidence="1">
    <location>
        <begin position="196"/>
        <end position="214"/>
    </location>
</feature>